<evidence type="ECO:0000313" key="2">
    <source>
        <dbReference type="Proteomes" id="UP001058074"/>
    </source>
</evidence>
<dbReference type="Proteomes" id="UP001058074">
    <property type="component" value="Unassembled WGS sequence"/>
</dbReference>
<dbReference type="EMBL" id="BROD01000001">
    <property type="protein sequence ID" value="GKX66882.1"/>
    <property type="molecule type" value="Genomic_DNA"/>
</dbReference>
<organism evidence="1 2">
    <name type="scientific">Inconstantimicrobium mannanitabidum</name>
    <dbReference type="NCBI Taxonomy" id="1604901"/>
    <lineage>
        <taxon>Bacteria</taxon>
        <taxon>Bacillati</taxon>
        <taxon>Bacillota</taxon>
        <taxon>Clostridia</taxon>
        <taxon>Eubacteriales</taxon>
        <taxon>Clostridiaceae</taxon>
        <taxon>Inconstantimicrobium</taxon>
    </lineage>
</organism>
<evidence type="ECO:0000313" key="1">
    <source>
        <dbReference type="EMBL" id="GKX66882.1"/>
    </source>
</evidence>
<protein>
    <submittedName>
        <fullName evidence="1">Uncharacterized protein</fullName>
    </submittedName>
</protein>
<gene>
    <name evidence="1" type="ORF">rsdtw13_21400</name>
</gene>
<keyword evidence="2" id="KW-1185">Reference proteome</keyword>
<comment type="caution">
    <text evidence="1">The sequence shown here is derived from an EMBL/GenBank/DDBJ whole genome shotgun (WGS) entry which is preliminary data.</text>
</comment>
<sequence>MRIFTIGHSNYPIDYFISLLKINKINCVVDVRSTPYSKYTPQYNREEVKKLLNIKGITYIHMGEEFGARREKKELYSKEGYLDFEKTRKDSIFLSGVDRIINGCKKGYNIALMCTEKDPFDCHRCIMVGKGLEDNGFEVDHIMQGNKHIKQKEIERKLLDKYFKDRNQIMLESVQGKILSIEEMIEESYKKRNKEIGYHMDEGE</sequence>
<name>A0ACB5RCL0_9CLOT</name>
<proteinExistence type="predicted"/>
<reference evidence="1" key="1">
    <citation type="journal article" date="2025" name="Int. J. Syst. Evol. Microbiol.">
        <title>Inconstantimicrobium mannanitabidum sp. nov., a novel member of the family Clostridiaceae isolated from anoxic soil under the treatment of reductive soil disinfestation.</title>
        <authorList>
            <person name="Ueki A."/>
            <person name="Tonouchi A."/>
            <person name="Honma S."/>
            <person name="Kaku N."/>
            <person name="Ueki K."/>
        </authorList>
    </citation>
    <scope>NUCLEOTIDE SEQUENCE</scope>
    <source>
        <strain evidence="1">TW13</strain>
    </source>
</reference>
<accession>A0ACB5RCL0</accession>